<accession>A0ACB8G6Z9</accession>
<evidence type="ECO:0000313" key="2">
    <source>
        <dbReference type="Proteomes" id="UP000827872"/>
    </source>
</evidence>
<reference evidence="1" key="1">
    <citation type="submission" date="2021-08" db="EMBL/GenBank/DDBJ databases">
        <title>The first chromosome-level gecko genome reveals the dynamic sex chromosomes of Neotropical dwarf geckos (Sphaerodactylidae: Sphaerodactylus).</title>
        <authorList>
            <person name="Pinto B.J."/>
            <person name="Keating S.E."/>
            <person name="Gamble T."/>
        </authorList>
    </citation>
    <scope>NUCLEOTIDE SEQUENCE</scope>
    <source>
        <strain evidence="1">TG3544</strain>
    </source>
</reference>
<organism evidence="1 2">
    <name type="scientific">Sphaerodactylus townsendi</name>
    <dbReference type="NCBI Taxonomy" id="933632"/>
    <lineage>
        <taxon>Eukaryota</taxon>
        <taxon>Metazoa</taxon>
        <taxon>Chordata</taxon>
        <taxon>Craniata</taxon>
        <taxon>Vertebrata</taxon>
        <taxon>Euteleostomi</taxon>
        <taxon>Lepidosauria</taxon>
        <taxon>Squamata</taxon>
        <taxon>Bifurcata</taxon>
        <taxon>Gekkota</taxon>
        <taxon>Sphaerodactylidae</taxon>
        <taxon>Sphaerodactylus</taxon>
    </lineage>
</organism>
<sequence length="111" mass="12798">MSETQLEKCCECIINIFHQYSVRVDHFDMLSKSELKKLIEQQLPNFLKKTKDQKSVDALMAELDKDKNGQLSFEETMPFIVRILIACHDHIHQKEGHGHGHSHGQGHGHSH</sequence>
<comment type="caution">
    <text evidence="1">The sequence shown here is derived from an EMBL/GenBank/DDBJ whole genome shotgun (WGS) entry which is preliminary data.</text>
</comment>
<dbReference type="Proteomes" id="UP000827872">
    <property type="component" value="Linkage Group LG01"/>
</dbReference>
<proteinExistence type="predicted"/>
<name>A0ACB8G6Z9_9SAUR</name>
<protein>
    <submittedName>
        <fullName evidence="1">Uncharacterized protein</fullName>
    </submittedName>
</protein>
<evidence type="ECO:0000313" key="1">
    <source>
        <dbReference type="EMBL" id="KAH8015309.1"/>
    </source>
</evidence>
<keyword evidence="2" id="KW-1185">Reference proteome</keyword>
<gene>
    <name evidence="1" type="ORF">K3G42_002594</name>
</gene>
<dbReference type="EMBL" id="CM037614">
    <property type="protein sequence ID" value="KAH8015309.1"/>
    <property type="molecule type" value="Genomic_DNA"/>
</dbReference>